<dbReference type="EMBL" id="JAJSOW010000105">
    <property type="protein sequence ID" value="KAI9165982.1"/>
    <property type="molecule type" value="Genomic_DNA"/>
</dbReference>
<gene>
    <name evidence="2" type="ORF">LWI28_024068</name>
</gene>
<reference evidence="2" key="2">
    <citation type="submission" date="2023-02" db="EMBL/GenBank/DDBJ databases">
        <authorList>
            <person name="Swenson N.G."/>
            <person name="Wegrzyn J.L."/>
            <person name="Mcevoy S.L."/>
        </authorList>
    </citation>
    <scope>NUCLEOTIDE SEQUENCE</scope>
    <source>
        <strain evidence="2">91603</strain>
        <tissue evidence="2">Leaf</tissue>
    </source>
</reference>
<accession>A0AAD5IKR0</accession>
<name>A0AAD5IKR0_ACENE</name>
<feature type="region of interest" description="Disordered" evidence="1">
    <location>
        <begin position="41"/>
        <end position="69"/>
    </location>
</feature>
<proteinExistence type="predicted"/>
<sequence>MPLTSFLTPRLNTISALLEEEIAKVVEKGVALGRIVISRNNAGDDRRGRSQNSNENGQNRGGGVSESSWNLEEEVTKVIEVGMVVGFDFNGKEHEVREEIAKREKQDVDKLGGVIKT</sequence>
<reference evidence="2" key="1">
    <citation type="journal article" date="2022" name="Plant J.">
        <title>Strategies of tolerance reflected in two North American maple genomes.</title>
        <authorList>
            <person name="McEvoy S.L."/>
            <person name="Sezen U.U."/>
            <person name="Trouern-Trend A."/>
            <person name="McMahon S.M."/>
            <person name="Schaberg P.G."/>
            <person name="Yang J."/>
            <person name="Wegrzyn J.L."/>
            <person name="Swenson N.G."/>
        </authorList>
    </citation>
    <scope>NUCLEOTIDE SEQUENCE</scope>
    <source>
        <strain evidence="2">91603</strain>
    </source>
</reference>
<keyword evidence="3" id="KW-1185">Reference proteome</keyword>
<organism evidence="2 3">
    <name type="scientific">Acer negundo</name>
    <name type="common">Box elder</name>
    <dbReference type="NCBI Taxonomy" id="4023"/>
    <lineage>
        <taxon>Eukaryota</taxon>
        <taxon>Viridiplantae</taxon>
        <taxon>Streptophyta</taxon>
        <taxon>Embryophyta</taxon>
        <taxon>Tracheophyta</taxon>
        <taxon>Spermatophyta</taxon>
        <taxon>Magnoliopsida</taxon>
        <taxon>eudicotyledons</taxon>
        <taxon>Gunneridae</taxon>
        <taxon>Pentapetalae</taxon>
        <taxon>rosids</taxon>
        <taxon>malvids</taxon>
        <taxon>Sapindales</taxon>
        <taxon>Sapindaceae</taxon>
        <taxon>Hippocastanoideae</taxon>
        <taxon>Acereae</taxon>
        <taxon>Acer</taxon>
    </lineage>
</organism>
<evidence type="ECO:0000313" key="2">
    <source>
        <dbReference type="EMBL" id="KAI9165982.1"/>
    </source>
</evidence>
<dbReference type="Proteomes" id="UP001064489">
    <property type="component" value="Chromosome 10"/>
</dbReference>
<dbReference type="AlphaFoldDB" id="A0AAD5IKR0"/>
<evidence type="ECO:0000313" key="3">
    <source>
        <dbReference type="Proteomes" id="UP001064489"/>
    </source>
</evidence>
<comment type="caution">
    <text evidence="2">The sequence shown here is derived from an EMBL/GenBank/DDBJ whole genome shotgun (WGS) entry which is preliminary data.</text>
</comment>
<protein>
    <submittedName>
        <fullName evidence="2">Uncharacterized protein</fullName>
    </submittedName>
</protein>
<evidence type="ECO:0000256" key="1">
    <source>
        <dbReference type="SAM" id="MobiDB-lite"/>
    </source>
</evidence>